<sequence length="470" mass="52894">MLGPQVFLLKLLGIIPLVGSDGKRCISAAVSTVVGVCYLIGTFYSAGINGAHFLYGFFHPDAAVSPKNTTHESVILQIMQLMPFFVINSRAFCVLLLLFVKRNSWPIFTAKIDRFLEHSLPTEISTVFRLNVGRTSVVLCAVTFCLHLLWEAVEWVVYLEAVPNITMTTDNFMAPLPVKYLTYQSIVLWTLFSTLAFILSQQIFVCAIVLATLLKNILRRLNVEITEELLYFGRKSEDLYGPNEKEILATVEKLRCWEARRMEALLFCGEMNDFFGPILLLIYGMDFLTLLGFSSNIVNNPRTDLDSYMYLALSCALFLAYLTVFSFPMVAVHETSGNLAFLLHRLTFAVEVSMGLSPLRDWTGRSSHAPLPAGIRLIKKLKQFEKGCRRYVCTLSGSGVIHYTRTFLVGTCTFVLSFMVLAREFFVKEQVASVIVSYSRSADDKFMTATTFTVDPNPHNDFAAPHKDLL</sequence>
<feature type="transmembrane region" description="Helical" evidence="5">
    <location>
        <begin position="186"/>
        <end position="214"/>
    </location>
</feature>
<feature type="transmembrane region" description="Helical" evidence="5">
    <location>
        <begin position="33"/>
        <end position="58"/>
    </location>
</feature>
<proteinExistence type="predicted"/>
<gene>
    <name evidence="7" type="ORF">BV898_06131</name>
</gene>
<name>A0A1W0WXC5_HYPEX</name>
<feature type="transmembrane region" description="Helical" evidence="5">
    <location>
        <begin position="274"/>
        <end position="295"/>
    </location>
</feature>
<reference evidence="8" key="1">
    <citation type="submission" date="2017-01" db="EMBL/GenBank/DDBJ databases">
        <title>Comparative genomics of anhydrobiosis in the tardigrade Hypsibius dujardini.</title>
        <authorList>
            <person name="Yoshida Y."/>
            <person name="Koutsovoulos G."/>
            <person name="Laetsch D."/>
            <person name="Stevens L."/>
            <person name="Kumar S."/>
            <person name="Horikawa D."/>
            <person name="Ishino K."/>
            <person name="Komine S."/>
            <person name="Tomita M."/>
            <person name="Blaxter M."/>
            <person name="Arakawa K."/>
        </authorList>
    </citation>
    <scope>NUCLEOTIDE SEQUENCE [LARGE SCALE GENOMIC DNA]</scope>
    <source>
        <strain evidence="8">Z151</strain>
    </source>
</reference>
<keyword evidence="8" id="KW-1185">Reference proteome</keyword>
<dbReference type="GO" id="GO:0016020">
    <property type="term" value="C:membrane"/>
    <property type="evidence" value="ECO:0007669"/>
    <property type="project" value="UniProtKB-SubCell"/>
</dbReference>
<keyword evidence="3 5" id="KW-1133">Transmembrane helix</keyword>
<evidence type="ECO:0000256" key="6">
    <source>
        <dbReference type="SAM" id="SignalP"/>
    </source>
</evidence>
<feature type="transmembrane region" description="Helical" evidence="5">
    <location>
        <begin position="307"/>
        <end position="327"/>
    </location>
</feature>
<comment type="subcellular location">
    <subcellularLocation>
        <location evidence="1">Membrane</location>
        <topology evidence="1">Multi-pass membrane protein</topology>
    </subcellularLocation>
</comment>
<dbReference type="InterPro" id="IPR013604">
    <property type="entry name" value="7TM_chemorcpt"/>
</dbReference>
<evidence type="ECO:0000256" key="3">
    <source>
        <dbReference type="ARBA" id="ARBA00022989"/>
    </source>
</evidence>
<dbReference type="GO" id="GO:0050909">
    <property type="term" value="P:sensory perception of taste"/>
    <property type="evidence" value="ECO:0007669"/>
    <property type="project" value="InterPro"/>
</dbReference>
<comment type="caution">
    <text evidence="7">The sequence shown here is derived from an EMBL/GenBank/DDBJ whole genome shotgun (WGS) entry which is preliminary data.</text>
</comment>
<feature type="signal peptide" evidence="6">
    <location>
        <begin position="1"/>
        <end position="20"/>
    </location>
</feature>
<evidence type="ECO:0000256" key="2">
    <source>
        <dbReference type="ARBA" id="ARBA00022692"/>
    </source>
</evidence>
<dbReference type="Proteomes" id="UP000192578">
    <property type="component" value="Unassembled WGS sequence"/>
</dbReference>
<dbReference type="EMBL" id="MTYJ01000035">
    <property type="protein sequence ID" value="OQV19861.1"/>
    <property type="molecule type" value="Genomic_DNA"/>
</dbReference>
<accession>A0A1W0WXC5</accession>
<evidence type="ECO:0000256" key="1">
    <source>
        <dbReference type="ARBA" id="ARBA00004141"/>
    </source>
</evidence>
<keyword evidence="2 5" id="KW-0812">Transmembrane</keyword>
<evidence type="ECO:0000256" key="4">
    <source>
        <dbReference type="ARBA" id="ARBA00023136"/>
    </source>
</evidence>
<dbReference type="Pfam" id="PF08395">
    <property type="entry name" value="7tm_7"/>
    <property type="match status" value="1"/>
</dbReference>
<dbReference type="AlphaFoldDB" id="A0A1W0WXC5"/>
<protein>
    <recommendedName>
        <fullName evidence="9">Gustatory receptor</fullName>
    </recommendedName>
</protein>
<organism evidence="7 8">
    <name type="scientific">Hypsibius exemplaris</name>
    <name type="common">Freshwater tardigrade</name>
    <dbReference type="NCBI Taxonomy" id="2072580"/>
    <lineage>
        <taxon>Eukaryota</taxon>
        <taxon>Metazoa</taxon>
        <taxon>Ecdysozoa</taxon>
        <taxon>Tardigrada</taxon>
        <taxon>Eutardigrada</taxon>
        <taxon>Parachela</taxon>
        <taxon>Hypsibioidea</taxon>
        <taxon>Hypsibiidae</taxon>
        <taxon>Hypsibius</taxon>
    </lineage>
</organism>
<feature type="transmembrane region" description="Helical" evidence="5">
    <location>
        <begin position="400"/>
        <end position="421"/>
    </location>
</feature>
<keyword evidence="4 5" id="KW-0472">Membrane</keyword>
<keyword evidence="6" id="KW-0732">Signal</keyword>
<evidence type="ECO:0008006" key="9">
    <source>
        <dbReference type="Google" id="ProtNLM"/>
    </source>
</evidence>
<evidence type="ECO:0000313" key="8">
    <source>
        <dbReference type="Proteomes" id="UP000192578"/>
    </source>
</evidence>
<evidence type="ECO:0000256" key="5">
    <source>
        <dbReference type="SAM" id="Phobius"/>
    </source>
</evidence>
<feature type="transmembrane region" description="Helical" evidence="5">
    <location>
        <begin position="78"/>
        <end position="100"/>
    </location>
</feature>
<evidence type="ECO:0000313" key="7">
    <source>
        <dbReference type="EMBL" id="OQV19861.1"/>
    </source>
</evidence>
<dbReference type="OrthoDB" id="10619585at2759"/>
<feature type="chain" id="PRO_5013048680" description="Gustatory receptor" evidence="6">
    <location>
        <begin position="21"/>
        <end position="470"/>
    </location>
</feature>